<name>A0A2V5M2K2_9MICC</name>
<proteinExistence type="predicted"/>
<dbReference type="Proteomes" id="UP000247832">
    <property type="component" value="Unassembled WGS sequence"/>
</dbReference>
<evidence type="ECO:0000313" key="2">
    <source>
        <dbReference type="Proteomes" id="UP000247832"/>
    </source>
</evidence>
<dbReference type="OrthoDB" id="4950486at2"/>
<organism evidence="1 2">
    <name type="scientific">Arthrobacter livingstonensis</name>
    <dbReference type="NCBI Taxonomy" id="670078"/>
    <lineage>
        <taxon>Bacteria</taxon>
        <taxon>Bacillati</taxon>
        <taxon>Actinomycetota</taxon>
        <taxon>Actinomycetes</taxon>
        <taxon>Micrococcales</taxon>
        <taxon>Micrococcaceae</taxon>
        <taxon>Arthrobacter</taxon>
    </lineage>
</organism>
<dbReference type="RefSeq" id="WP_110499130.1">
    <property type="nucleotide sequence ID" value="NZ_QJVD01000001.1"/>
</dbReference>
<dbReference type="EMBL" id="QJVD01000001">
    <property type="protein sequence ID" value="PYI69706.1"/>
    <property type="molecule type" value="Genomic_DNA"/>
</dbReference>
<gene>
    <name evidence="1" type="ORF">CVV68_00945</name>
</gene>
<keyword evidence="2" id="KW-1185">Reference proteome</keyword>
<accession>A0A2V5M2K2</accession>
<reference evidence="1 2" key="1">
    <citation type="submission" date="2018-05" db="EMBL/GenBank/DDBJ databases">
        <title>Genetic diversity of glacier-inhabiting Cryobacterium bacteria in China and description of Cryobacterium mengkeensis sp. nov. and Arthrobacter glacialis sp. nov.</title>
        <authorList>
            <person name="Liu Q."/>
            <person name="Xin Y.-H."/>
        </authorList>
    </citation>
    <scope>NUCLEOTIDE SEQUENCE [LARGE SCALE GENOMIC DNA]</scope>
    <source>
        <strain evidence="1 2">LI2</strain>
    </source>
</reference>
<sequence>MSAGTLENTRAGHTAISAGTLQRLVAAIAADAFKVPMNQVRAGVRDGQGQLSVSLALALATVPLSELAGSARAGVDQAVFSRAATARETIVRRVQDLSGSSVGQVDIRFTGVHVENRERVQ</sequence>
<evidence type="ECO:0000313" key="1">
    <source>
        <dbReference type="EMBL" id="PYI69706.1"/>
    </source>
</evidence>
<comment type="caution">
    <text evidence="1">The sequence shown here is derived from an EMBL/GenBank/DDBJ whole genome shotgun (WGS) entry which is preliminary data.</text>
</comment>
<evidence type="ECO:0008006" key="3">
    <source>
        <dbReference type="Google" id="ProtNLM"/>
    </source>
</evidence>
<protein>
    <recommendedName>
        <fullName evidence="3">Asp23/Gls24 family envelope stress response protein</fullName>
    </recommendedName>
</protein>
<dbReference type="AlphaFoldDB" id="A0A2V5M2K2"/>